<dbReference type="InterPro" id="IPR009057">
    <property type="entry name" value="Homeodomain-like_sf"/>
</dbReference>
<organism evidence="4 5">
    <name type="scientific">Paracidovorax valerianellae</name>
    <dbReference type="NCBI Taxonomy" id="187868"/>
    <lineage>
        <taxon>Bacteria</taxon>
        <taxon>Pseudomonadati</taxon>
        <taxon>Pseudomonadota</taxon>
        <taxon>Betaproteobacteria</taxon>
        <taxon>Burkholderiales</taxon>
        <taxon>Comamonadaceae</taxon>
        <taxon>Paracidovorax</taxon>
    </lineage>
</organism>
<proteinExistence type="predicted"/>
<dbReference type="Proteomes" id="UP000198781">
    <property type="component" value="Unassembled WGS sequence"/>
</dbReference>
<dbReference type="GO" id="GO:0003700">
    <property type="term" value="F:DNA-binding transcription factor activity"/>
    <property type="evidence" value="ECO:0007669"/>
    <property type="project" value="InterPro"/>
</dbReference>
<dbReference type="PANTHER" id="PTHR43436:SF1">
    <property type="entry name" value="TRANSCRIPTIONAL REGULATORY PROTEIN"/>
    <property type="match status" value="1"/>
</dbReference>
<gene>
    <name evidence="4" type="ORF">SAMN05192589_1103</name>
</gene>
<dbReference type="SUPFAM" id="SSF46689">
    <property type="entry name" value="Homeodomain-like"/>
    <property type="match status" value="1"/>
</dbReference>
<evidence type="ECO:0000313" key="4">
    <source>
        <dbReference type="EMBL" id="SDD87291.1"/>
    </source>
</evidence>
<dbReference type="GO" id="GO:0043565">
    <property type="term" value="F:sequence-specific DNA binding"/>
    <property type="evidence" value="ECO:0007669"/>
    <property type="project" value="InterPro"/>
</dbReference>
<dbReference type="OrthoDB" id="34150at2"/>
<evidence type="ECO:0000256" key="1">
    <source>
        <dbReference type="ARBA" id="ARBA00023015"/>
    </source>
</evidence>
<keyword evidence="2" id="KW-0804">Transcription</keyword>
<dbReference type="AlphaFoldDB" id="A0A1G6YAL1"/>
<evidence type="ECO:0000256" key="2">
    <source>
        <dbReference type="ARBA" id="ARBA00023163"/>
    </source>
</evidence>
<reference evidence="4 5" key="1">
    <citation type="submission" date="2016-10" db="EMBL/GenBank/DDBJ databases">
        <authorList>
            <person name="de Groot N.N."/>
        </authorList>
    </citation>
    <scope>NUCLEOTIDE SEQUENCE [LARGE SCALE GENOMIC DNA]</scope>
    <source>
        <strain evidence="4 5">DSM 16619</strain>
    </source>
</reference>
<dbReference type="PANTHER" id="PTHR43436">
    <property type="entry name" value="ARAC-FAMILY TRANSCRIPTIONAL REGULATOR"/>
    <property type="match status" value="1"/>
</dbReference>
<dbReference type="RefSeq" id="WP_092744625.1">
    <property type="nucleotide sequence ID" value="NZ_FMZC01000010.1"/>
</dbReference>
<dbReference type="Gene3D" id="1.10.10.60">
    <property type="entry name" value="Homeodomain-like"/>
    <property type="match status" value="1"/>
</dbReference>
<sequence>MPAGSPAKGAAIRQHGLPDSHARRIARAVAILRADPAQPVSIERLTAAGGMGRSAFHLHFRAITSLSPLQFQKHLRLMEAHRLIRSQG</sequence>
<evidence type="ECO:0000313" key="5">
    <source>
        <dbReference type="Proteomes" id="UP000198781"/>
    </source>
</evidence>
<dbReference type="PROSITE" id="PS01124">
    <property type="entry name" value="HTH_ARAC_FAMILY_2"/>
    <property type="match status" value="1"/>
</dbReference>
<evidence type="ECO:0000259" key="3">
    <source>
        <dbReference type="PROSITE" id="PS01124"/>
    </source>
</evidence>
<dbReference type="STRING" id="187868.SAMN05192589_1103"/>
<name>A0A1G6YAL1_9BURK</name>
<feature type="domain" description="HTH araC/xylS-type" evidence="3">
    <location>
        <begin position="26"/>
        <end position="88"/>
    </location>
</feature>
<keyword evidence="1" id="KW-0805">Transcription regulation</keyword>
<dbReference type="InterPro" id="IPR018060">
    <property type="entry name" value="HTH_AraC"/>
</dbReference>
<accession>A0A1G6YAL1</accession>
<keyword evidence="5" id="KW-1185">Reference proteome</keyword>
<dbReference type="EMBL" id="FMZC01000010">
    <property type="protein sequence ID" value="SDD87291.1"/>
    <property type="molecule type" value="Genomic_DNA"/>
</dbReference>
<protein>
    <recommendedName>
        <fullName evidence="3">HTH araC/xylS-type domain-containing protein</fullName>
    </recommendedName>
</protein>